<dbReference type="GO" id="GO:0005304">
    <property type="term" value="F:L-valine transmembrane transporter activity"/>
    <property type="evidence" value="ECO:0007669"/>
    <property type="project" value="TreeGrafter"/>
</dbReference>
<name>A0A133KG79_9FIRM</name>
<dbReference type="EMBL" id="LRPM01000023">
    <property type="protein sequence ID" value="KWZ78546.1"/>
    <property type="molecule type" value="Genomic_DNA"/>
</dbReference>
<dbReference type="GO" id="GO:0015188">
    <property type="term" value="F:L-isoleucine transmembrane transporter activity"/>
    <property type="evidence" value="ECO:0007669"/>
    <property type="project" value="TreeGrafter"/>
</dbReference>
<feature type="transmembrane region" description="Helical" evidence="9">
    <location>
        <begin position="78"/>
        <end position="96"/>
    </location>
</feature>
<feature type="transmembrane region" description="Helical" evidence="9">
    <location>
        <begin position="405"/>
        <end position="424"/>
    </location>
</feature>
<evidence type="ECO:0000256" key="1">
    <source>
        <dbReference type="ARBA" id="ARBA00004651"/>
    </source>
</evidence>
<feature type="transmembrane region" description="Helical" evidence="9">
    <location>
        <begin position="314"/>
        <end position="335"/>
    </location>
</feature>
<proteinExistence type="inferred from homology"/>
<dbReference type="PANTHER" id="PTHR30588">
    <property type="entry name" value="BRANCHED-CHAIN AMINO ACID TRANSPORT SYSTEM 2 CARRIER PROTEIN"/>
    <property type="match status" value="1"/>
</dbReference>
<organism evidence="10 11">
    <name type="scientific">Anaerococcus tetradius</name>
    <dbReference type="NCBI Taxonomy" id="33036"/>
    <lineage>
        <taxon>Bacteria</taxon>
        <taxon>Bacillati</taxon>
        <taxon>Bacillota</taxon>
        <taxon>Tissierellia</taxon>
        <taxon>Tissierellales</taxon>
        <taxon>Peptoniphilaceae</taxon>
        <taxon>Anaerococcus</taxon>
    </lineage>
</organism>
<evidence type="ECO:0000256" key="8">
    <source>
        <dbReference type="ARBA" id="ARBA00023136"/>
    </source>
</evidence>
<evidence type="ECO:0000256" key="3">
    <source>
        <dbReference type="ARBA" id="ARBA00022448"/>
    </source>
</evidence>
<accession>A0A133KG79</accession>
<evidence type="ECO:0000256" key="7">
    <source>
        <dbReference type="ARBA" id="ARBA00022989"/>
    </source>
</evidence>
<comment type="subcellular location">
    <subcellularLocation>
        <location evidence="1 9">Cell membrane</location>
        <topology evidence="1 9">Multi-pass membrane protein</topology>
    </subcellularLocation>
</comment>
<evidence type="ECO:0000313" key="11">
    <source>
        <dbReference type="Proteomes" id="UP000070383"/>
    </source>
</evidence>
<feature type="transmembrane region" description="Helical" evidence="9">
    <location>
        <begin position="223"/>
        <end position="247"/>
    </location>
</feature>
<feature type="transmembrane region" description="Helical" evidence="9">
    <location>
        <begin position="39"/>
        <end position="66"/>
    </location>
</feature>
<keyword evidence="3 9" id="KW-0813">Transport</keyword>
<protein>
    <recommendedName>
        <fullName evidence="9">Branched-chain amino acid transport system carrier protein</fullName>
    </recommendedName>
</protein>
<evidence type="ECO:0000256" key="4">
    <source>
        <dbReference type="ARBA" id="ARBA00022475"/>
    </source>
</evidence>
<dbReference type="NCBIfam" id="TIGR00796">
    <property type="entry name" value="livcs"/>
    <property type="match status" value="1"/>
</dbReference>
<keyword evidence="11" id="KW-1185">Reference proteome</keyword>
<dbReference type="GO" id="GO:0005886">
    <property type="term" value="C:plasma membrane"/>
    <property type="evidence" value="ECO:0007669"/>
    <property type="project" value="UniProtKB-SubCell"/>
</dbReference>
<feature type="transmembrane region" description="Helical" evidence="9">
    <location>
        <begin position="146"/>
        <end position="168"/>
    </location>
</feature>
<dbReference type="AlphaFoldDB" id="A0A133KG79"/>
<dbReference type="PANTHER" id="PTHR30588:SF0">
    <property type="entry name" value="BRANCHED-CHAIN AMINO ACID PERMEASE BRNQ"/>
    <property type="match status" value="1"/>
</dbReference>
<comment type="caution">
    <text evidence="10">The sequence shown here is derived from an EMBL/GenBank/DDBJ whole genome shotgun (WGS) entry which is preliminary data.</text>
</comment>
<evidence type="ECO:0000313" key="10">
    <source>
        <dbReference type="EMBL" id="KWZ78546.1"/>
    </source>
</evidence>
<keyword evidence="6 9" id="KW-0029">Amino-acid transport</keyword>
<feature type="transmembrane region" description="Helical" evidence="9">
    <location>
        <begin position="116"/>
        <end position="134"/>
    </location>
</feature>
<feature type="transmembrane region" description="Helical" evidence="9">
    <location>
        <begin position="188"/>
        <end position="208"/>
    </location>
</feature>
<feature type="transmembrane region" description="Helical" evidence="9">
    <location>
        <begin position="365"/>
        <end position="385"/>
    </location>
</feature>
<dbReference type="Proteomes" id="UP000070383">
    <property type="component" value="Unassembled WGS sequence"/>
</dbReference>
<feature type="transmembrane region" description="Helical" evidence="9">
    <location>
        <begin position="277"/>
        <end position="302"/>
    </location>
</feature>
<dbReference type="OrthoDB" id="9783920at2"/>
<dbReference type="GO" id="GO:0015190">
    <property type="term" value="F:L-leucine transmembrane transporter activity"/>
    <property type="evidence" value="ECO:0007669"/>
    <property type="project" value="TreeGrafter"/>
</dbReference>
<reference evidence="11" key="1">
    <citation type="submission" date="2016-01" db="EMBL/GenBank/DDBJ databases">
        <authorList>
            <person name="Mitreva M."/>
            <person name="Pepin K.H."/>
            <person name="Mihindukulasuriya K.A."/>
            <person name="Fulton R."/>
            <person name="Fronick C."/>
            <person name="O'Laughlin M."/>
            <person name="Miner T."/>
            <person name="Herter B."/>
            <person name="Rosa B.A."/>
            <person name="Cordes M."/>
            <person name="Tomlinson C."/>
            <person name="Wollam A."/>
            <person name="Palsikar V.B."/>
            <person name="Mardis E.R."/>
            <person name="Wilson R.K."/>
        </authorList>
    </citation>
    <scope>NUCLEOTIDE SEQUENCE [LARGE SCALE GENOMIC DNA]</scope>
    <source>
        <strain evidence="11">MJR8151</strain>
    </source>
</reference>
<sequence>MNKRKQDILVSGLALFAIFFGAGNLIFPPYLGVITGSGWLSTMIGFLLADPVIPILTVFITALAGGRAVDIGKRVGPRFSKILTLAAIICIGPAFAIPRTAATTYEVGFKPFLPNVSIWLVTFVFFAITFALSYRESNVVTIIGKYITPALLFFLFVLIIKAIITPIGTPVQTEIKKGFFVKGFYEGYQTLDAFASPLFAGIVVADLLRKGYGKVSRQERRSFIISVGIVASIALAIVYGGLTYLGASASSIFGMNDSRVEILVKLVDLLLGNFGKIALSFAVSLACLTTAVGLTSSAGNFIEELSNGKIKYDYTVIFVTISSFLLSSLGVDAIINLAVPVLYIGYPLIIALVFYMSFEKRVPYNMAYILMAAGVIITAIIETFGKSFGLGGLVAAIKNLPLAQFGFTWFLPSLVCFILGLILGKLGFGKKRDETHDTTLF</sequence>
<dbReference type="RefSeq" id="WP_060929197.1">
    <property type="nucleotide sequence ID" value="NZ_KQ955266.1"/>
</dbReference>
<gene>
    <name evidence="10" type="ORF">HMPREF3200_00684</name>
</gene>
<keyword evidence="7 9" id="KW-1133">Transmembrane helix</keyword>
<dbReference type="PATRIC" id="fig|33036.3.peg.680"/>
<dbReference type="InterPro" id="IPR004685">
    <property type="entry name" value="Brnchd-chn_aa_trnsp_Livcs"/>
</dbReference>
<comment type="similarity">
    <text evidence="2 9">Belongs to the branched chain amino acid transporter family.</text>
</comment>
<evidence type="ECO:0000256" key="5">
    <source>
        <dbReference type="ARBA" id="ARBA00022692"/>
    </source>
</evidence>
<evidence type="ECO:0000256" key="9">
    <source>
        <dbReference type="RuleBase" id="RU362122"/>
    </source>
</evidence>
<evidence type="ECO:0000256" key="6">
    <source>
        <dbReference type="ARBA" id="ARBA00022970"/>
    </source>
</evidence>
<dbReference type="GO" id="GO:0015818">
    <property type="term" value="P:isoleucine transport"/>
    <property type="evidence" value="ECO:0007669"/>
    <property type="project" value="TreeGrafter"/>
</dbReference>
<keyword evidence="8 9" id="KW-0472">Membrane</keyword>
<dbReference type="GO" id="GO:0015820">
    <property type="term" value="P:L-leucine transport"/>
    <property type="evidence" value="ECO:0007669"/>
    <property type="project" value="TreeGrafter"/>
</dbReference>
<comment type="function">
    <text evidence="9">Component of the transport system for branched-chain amino acids.</text>
</comment>
<feature type="transmembrane region" description="Helical" evidence="9">
    <location>
        <begin position="7"/>
        <end position="27"/>
    </location>
</feature>
<feature type="transmembrane region" description="Helical" evidence="9">
    <location>
        <begin position="341"/>
        <end position="358"/>
    </location>
</feature>
<keyword evidence="4" id="KW-1003">Cell membrane</keyword>
<dbReference type="Pfam" id="PF05525">
    <property type="entry name" value="Branch_AA_trans"/>
    <property type="match status" value="1"/>
</dbReference>
<evidence type="ECO:0000256" key="2">
    <source>
        <dbReference type="ARBA" id="ARBA00008540"/>
    </source>
</evidence>
<keyword evidence="5 9" id="KW-0812">Transmembrane</keyword>